<dbReference type="Gene3D" id="3.20.20.80">
    <property type="entry name" value="Glycosidases"/>
    <property type="match status" value="1"/>
</dbReference>
<gene>
    <name evidence="1" type="ordered locus">Tter_2520</name>
</gene>
<evidence type="ECO:0000313" key="1">
    <source>
        <dbReference type="EMBL" id="ACZ43409.1"/>
    </source>
</evidence>
<dbReference type="Proteomes" id="UP000000323">
    <property type="component" value="Chromosome 2"/>
</dbReference>
<dbReference type="EMBL" id="CP001826">
    <property type="protein sequence ID" value="ACZ43409.1"/>
    <property type="molecule type" value="Genomic_DNA"/>
</dbReference>
<dbReference type="SUPFAM" id="SSF51445">
    <property type="entry name" value="(Trans)glycosidases"/>
    <property type="match status" value="1"/>
</dbReference>
<dbReference type="HOGENOM" id="CLU_497677_0_0_0"/>
<protein>
    <submittedName>
        <fullName evidence="1">Uncharacterized protein</fullName>
    </submittedName>
</protein>
<proteinExistence type="predicted"/>
<dbReference type="AlphaFoldDB" id="D1CI38"/>
<reference evidence="2" key="1">
    <citation type="journal article" date="2010" name="Stand. Genomic Sci.">
        <title>Complete genome sequence of 'Thermobaculum terrenum' type strain (YNP1).</title>
        <authorList>
            <person name="Kiss H."/>
            <person name="Cleland D."/>
            <person name="Lapidus A."/>
            <person name="Lucas S."/>
            <person name="Glavina Del Rio T."/>
            <person name="Nolan M."/>
            <person name="Tice H."/>
            <person name="Han C."/>
            <person name="Goodwin L."/>
            <person name="Pitluck S."/>
            <person name="Liolios K."/>
            <person name="Ivanova N."/>
            <person name="Mavromatis K."/>
            <person name="Ovchinnikova G."/>
            <person name="Pati A."/>
            <person name="Chen A."/>
            <person name="Palaniappan K."/>
            <person name="Land M."/>
            <person name="Hauser L."/>
            <person name="Chang Y."/>
            <person name="Jeffries C."/>
            <person name="Lu M."/>
            <person name="Brettin T."/>
            <person name="Detter J."/>
            <person name="Goker M."/>
            <person name="Tindall B."/>
            <person name="Beck B."/>
            <person name="McDermott T."/>
            <person name="Woyke T."/>
            <person name="Bristow J."/>
            <person name="Eisen J."/>
            <person name="Markowitz V."/>
            <person name="Hugenholtz P."/>
            <person name="Kyrpides N."/>
            <person name="Klenk H."/>
            <person name="Cheng J."/>
        </authorList>
    </citation>
    <scope>NUCLEOTIDE SEQUENCE [LARGE SCALE GENOMIC DNA]</scope>
    <source>
        <strain evidence="2">ATCC BAA-798 / YNP1</strain>
    </source>
</reference>
<organism evidence="1 2">
    <name type="scientific">Thermobaculum terrenum (strain ATCC BAA-798 / CCMEE 7001 / YNP1)</name>
    <dbReference type="NCBI Taxonomy" id="525904"/>
    <lineage>
        <taxon>Bacteria</taxon>
        <taxon>Bacillati</taxon>
        <taxon>Chloroflexota</taxon>
        <taxon>Chloroflexia</taxon>
        <taxon>Candidatus Thermobaculales</taxon>
        <taxon>Candidatus Thermobaculaceae</taxon>
        <taxon>Thermobaculum</taxon>
    </lineage>
</organism>
<name>D1CI38_THET1</name>
<evidence type="ECO:0000313" key="2">
    <source>
        <dbReference type="Proteomes" id="UP000000323"/>
    </source>
</evidence>
<dbReference type="KEGG" id="ttr:Tter_2520"/>
<dbReference type="eggNOG" id="COG0366">
    <property type="taxonomic scope" value="Bacteria"/>
</dbReference>
<dbReference type="OrthoDB" id="3652041at2"/>
<dbReference type="RefSeq" id="WP_012876440.1">
    <property type="nucleotide sequence ID" value="NC_013526.1"/>
</dbReference>
<dbReference type="STRING" id="525904.Tter_2520"/>
<sequence length="550" mass="62265">MDVTELSYDPQDPFFSIPGDDRGMAWGVQIFTTGNLYGLAPEHTEVVAEGDGLRVSCNRLSWGGQQGRSEGQVEAVVSVRGRSVTLRISAWHDEPVKAIKLLLRNLPTEVQREGLWHPTLPQGESLWPRSGSPVLWRYPGPEWLTPWACIGEAQGAISISVRDPEVRAKRLYAHVPPYLHLPEVEVICEESALRWCSHFTSPEIKISFLSGLADLEADFRAHLEFLEGSYGLRRWEDRQDVPGWARDIKLVVYLHGQHWTGHVFNTFDKMAYVLEQLTRLIAGRHVLCFVPGWSGRYYFSYPLYAPGESLGGSGAFERFISVAHRLGVKVMPMFGATGANARLYPGWERAAFLNRTGRVVKLINAPDWDTDRHEEDDQVFLNPGEPSFRQHLIEEIRRTVARYGVDAVFLDASSAWFNDPRYDVYAGYRELVASLRERFPHILIAGEGWYDALLALLPMNQSLLGVSVRYRLPELLTRYARVFGHMAQGAPASTWPHGTGSTGVYEEGFLPVRHEQPEFGHILSVNVVEDTLDRYWEEMATICRMALRSA</sequence>
<dbReference type="InterPro" id="IPR017853">
    <property type="entry name" value="GH"/>
</dbReference>
<accession>D1CI38</accession>
<keyword evidence="2" id="KW-1185">Reference proteome</keyword>